<dbReference type="CDD" id="cd07302">
    <property type="entry name" value="CHD"/>
    <property type="match status" value="1"/>
</dbReference>
<dbReference type="PANTHER" id="PTHR11920">
    <property type="entry name" value="GUANYLYL CYCLASE"/>
    <property type="match status" value="1"/>
</dbReference>
<dbReference type="Pfam" id="PF07714">
    <property type="entry name" value="PK_Tyr_Ser-Thr"/>
    <property type="match status" value="1"/>
</dbReference>
<dbReference type="InterPro" id="IPR001245">
    <property type="entry name" value="Ser-Thr/Tyr_kinase_cat_dom"/>
</dbReference>
<keyword evidence="10 17" id="KW-0472">Membrane</keyword>
<dbReference type="SMART" id="SM00044">
    <property type="entry name" value="CYCc"/>
    <property type="match status" value="1"/>
</dbReference>
<dbReference type="PROSITE" id="PS00452">
    <property type="entry name" value="GUANYLATE_CYCLASE_1"/>
    <property type="match status" value="1"/>
</dbReference>
<evidence type="ECO:0000313" key="21">
    <source>
        <dbReference type="EnsemblMetazoa" id="XP_038058317.1"/>
    </source>
</evidence>
<dbReference type="GO" id="GO:0005524">
    <property type="term" value="F:ATP binding"/>
    <property type="evidence" value="ECO:0007669"/>
    <property type="project" value="InterPro"/>
</dbReference>
<evidence type="ECO:0000256" key="6">
    <source>
        <dbReference type="ARBA" id="ARBA00022729"/>
    </source>
</evidence>
<dbReference type="GO" id="GO:0017046">
    <property type="term" value="F:peptide hormone binding"/>
    <property type="evidence" value="ECO:0007669"/>
    <property type="project" value="TreeGrafter"/>
</dbReference>
<comment type="catalytic activity">
    <reaction evidence="1 16">
        <text>GTP = 3',5'-cyclic GMP + diphosphate</text>
        <dbReference type="Rhea" id="RHEA:13665"/>
        <dbReference type="ChEBI" id="CHEBI:33019"/>
        <dbReference type="ChEBI" id="CHEBI:37565"/>
        <dbReference type="ChEBI" id="CHEBI:57746"/>
        <dbReference type="EC" id="4.6.1.2"/>
    </reaction>
</comment>
<evidence type="ECO:0000256" key="5">
    <source>
        <dbReference type="ARBA" id="ARBA00022692"/>
    </source>
</evidence>
<dbReference type="InterPro" id="IPR011009">
    <property type="entry name" value="Kinase-like_dom_sf"/>
</dbReference>
<dbReference type="PROSITE" id="PS50011">
    <property type="entry name" value="PROTEIN_KINASE_DOM"/>
    <property type="match status" value="1"/>
</dbReference>
<dbReference type="GO" id="GO:0005525">
    <property type="term" value="F:GTP binding"/>
    <property type="evidence" value="ECO:0007669"/>
    <property type="project" value="UniProtKB-KW"/>
</dbReference>
<evidence type="ECO:0000256" key="12">
    <source>
        <dbReference type="ARBA" id="ARBA00023180"/>
    </source>
</evidence>
<organism evidence="21 22">
    <name type="scientific">Patiria miniata</name>
    <name type="common">Bat star</name>
    <name type="synonym">Asterina miniata</name>
    <dbReference type="NCBI Taxonomy" id="46514"/>
    <lineage>
        <taxon>Eukaryota</taxon>
        <taxon>Metazoa</taxon>
        <taxon>Echinodermata</taxon>
        <taxon>Eleutherozoa</taxon>
        <taxon>Asterozoa</taxon>
        <taxon>Asteroidea</taxon>
        <taxon>Valvatacea</taxon>
        <taxon>Valvatida</taxon>
        <taxon>Asterinidae</taxon>
        <taxon>Patiria</taxon>
    </lineage>
</organism>
<dbReference type="AlphaFoldDB" id="A0A914A3A4"/>
<evidence type="ECO:0000256" key="13">
    <source>
        <dbReference type="ARBA" id="ARBA00023239"/>
    </source>
</evidence>
<keyword evidence="9" id="KW-0342">GTP-binding</keyword>
<dbReference type="InterPro" id="IPR001054">
    <property type="entry name" value="A/G_cyclase"/>
</dbReference>
<dbReference type="PROSITE" id="PS50125">
    <property type="entry name" value="GUANYLATE_CYCLASE_2"/>
    <property type="match status" value="1"/>
</dbReference>
<dbReference type="GO" id="GO:0035556">
    <property type="term" value="P:intracellular signal transduction"/>
    <property type="evidence" value="ECO:0007669"/>
    <property type="project" value="InterPro"/>
</dbReference>
<name>A0A914A3A4_PATMI</name>
<evidence type="ECO:0000256" key="4">
    <source>
        <dbReference type="ARBA" id="ARBA00022475"/>
    </source>
</evidence>
<keyword evidence="4" id="KW-1003">Cell membrane</keyword>
<dbReference type="SUPFAM" id="SSF55073">
    <property type="entry name" value="Nucleotide cyclase"/>
    <property type="match status" value="1"/>
</dbReference>
<dbReference type="GO" id="GO:0004672">
    <property type="term" value="F:protein kinase activity"/>
    <property type="evidence" value="ECO:0007669"/>
    <property type="project" value="InterPro"/>
</dbReference>
<proteinExistence type="inferred from homology"/>
<dbReference type="InterPro" id="IPR050401">
    <property type="entry name" value="Cyclic_nucleotide_synthase"/>
</dbReference>
<evidence type="ECO:0000256" key="9">
    <source>
        <dbReference type="ARBA" id="ARBA00023134"/>
    </source>
</evidence>
<dbReference type="FunFam" id="3.30.70.1230:FF:000004">
    <property type="entry name" value="Guanylate cyclase"/>
    <property type="match status" value="1"/>
</dbReference>
<dbReference type="SUPFAM" id="SSF56112">
    <property type="entry name" value="Protein kinase-like (PK-like)"/>
    <property type="match status" value="1"/>
</dbReference>
<dbReference type="GeneID" id="119729704"/>
<evidence type="ECO:0000256" key="7">
    <source>
        <dbReference type="ARBA" id="ARBA00022741"/>
    </source>
</evidence>
<dbReference type="GO" id="GO:0004016">
    <property type="term" value="F:adenylate cyclase activity"/>
    <property type="evidence" value="ECO:0007669"/>
    <property type="project" value="TreeGrafter"/>
</dbReference>
<dbReference type="CDD" id="cd06352">
    <property type="entry name" value="PBP1_NPR_GC-like"/>
    <property type="match status" value="1"/>
</dbReference>
<evidence type="ECO:0000256" key="15">
    <source>
        <dbReference type="RuleBase" id="RU000405"/>
    </source>
</evidence>
<feature type="domain" description="Guanylate cyclase" evidence="20">
    <location>
        <begin position="857"/>
        <end position="987"/>
    </location>
</feature>
<evidence type="ECO:0000256" key="14">
    <source>
        <dbReference type="ARBA" id="ARBA00023293"/>
    </source>
</evidence>
<dbReference type="InterPro" id="IPR001170">
    <property type="entry name" value="ANPR/GUC"/>
</dbReference>
<keyword evidence="8 17" id="KW-1133">Transmembrane helix</keyword>
<dbReference type="GO" id="GO:0007168">
    <property type="term" value="P:receptor guanylyl cyclase signaling pathway"/>
    <property type="evidence" value="ECO:0007669"/>
    <property type="project" value="TreeGrafter"/>
</dbReference>
<dbReference type="Gene3D" id="3.30.70.1230">
    <property type="entry name" value="Nucleotide cyclase"/>
    <property type="match status" value="1"/>
</dbReference>
<evidence type="ECO:0000256" key="10">
    <source>
        <dbReference type="ARBA" id="ARBA00023136"/>
    </source>
</evidence>
<dbReference type="PRINTS" id="PR00255">
    <property type="entry name" value="NATPEPTIDER"/>
</dbReference>
<evidence type="ECO:0000313" key="22">
    <source>
        <dbReference type="Proteomes" id="UP000887568"/>
    </source>
</evidence>
<dbReference type="InterPro" id="IPR000719">
    <property type="entry name" value="Prot_kinase_dom"/>
</dbReference>
<sequence>MGRGFQILICLFSGFVAFSNSTANFTVVKIAFMLSDGWHAALLSEIRILPAIELAMETVERRIGSGEYANFSIQTVMSSTGCAVPKRSAIGDAAHFFFYQDVVAFFGPACSGNIITVGDFAAVLNIPILSGSGSAVDLENKRRYTTLTNTVYRTGTMTEMVISIFHRFGWSSAVLIHGSHGFARSTDAMMEGFRGAELGLYVIYSENKEEDYEGMLREASVHSRIIFISADGNLVRKIMISAYHLGMVSGDYVFFSYHPFNNTKSFGRDSWNQGDEYDDILKVAYRALMTIRLFEPTTAEYVAFQHEINDRMQRYYNFTPEPGDEVNFFATSFHDALILYSLAINETLHEGGDIRDGMALREKMWNRTFQGISGEVGITANGDRVAVYSLWDMTDTENGIFEVVADYYGISQEIKFHKPIIWHGETGEVPRDTPICGFYNENPDCNPQENNTVLMVSTILAACLVLISVCVMFVVYRRMKLNSELMNMSWKIRYEDLVFTDTFRSVSSSIRSLSIGSADADGNNRRQIFTKVAQYEGRTVALKPLYAEKLELTMSLLKEFRKLRRMEHSNVVRFVGACIDGPDDLKNAIITEYCNKGSLQDILENDALKLDTDFKNSLLLDVGQGLHFLHHSELGVHGRLRSSNCVVDSRFVIKLADFGLLAYRDHTSADEGRAEMTKSLWKAPEYLRQPSKAPTKEGDIYAIGIIMQEVVTRGLPFDQERRANMDIKAILEKLTSPPPSSKPFRPQVVSGDCSPQMHAIMAKCWQEAPADRISSDALLSEMKKMCKGGSGGIMDNLLNRMEAYANNLEGLVEERTSAFLEEKKRAETLLYEVLPKSVADQLKVGSPVNPESYDSVTIFFSDIVGFTELSSRSNPMQVVNLLNDLYTCFDETIGNFDVYKVETIGDAYMVVSGLPIRNGNAHASHVANMALALLGSVGTFKVSHRPDWKLRLRAGIHSGACVAGVVGLKMPRYCLFGDTVNTASRMESNGEPLKIHISDSTAGILREEDVFDIEDRGEIEIKGKGLQKTYWLMGQK</sequence>
<dbReference type="GO" id="GO:0016941">
    <property type="term" value="F:natriuretic peptide receptor activity"/>
    <property type="evidence" value="ECO:0007669"/>
    <property type="project" value="TreeGrafter"/>
</dbReference>
<keyword evidence="13 15" id="KW-0456">Lyase</keyword>
<evidence type="ECO:0000256" key="8">
    <source>
        <dbReference type="ARBA" id="ARBA00022989"/>
    </source>
</evidence>
<feature type="signal peptide" evidence="18">
    <location>
        <begin position="1"/>
        <end position="21"/>
    </location>
</feature>
<dbReference type="InterPro" id="IPR028082">
    <property type="entry name" value="Peripla_BP_I"/>
</dbReference>
<evidence type="ECO:0000256" key="1">
    <source>
        <dbReference type="ARBA" id="ARBA00001436"/>
    </source>
</evidence>
<dbReference type="Pfam" id="PF01094">
    <property type="entry name" value="ANF_receptor"/>
    <property type="match status" value="1"/>
</dbReference>
<feature type="chain" id="PRO_5036688259" description="Guanylate cyclase" evidence="18">
    <location>
        <begin position="22"/>
        <end position="1036"/>
    </location>
</feature>
<dbReference type="InterPro" id="IPR001828">
    <property type="entry name" value="ANF_lig-bd_rcpt"/>
</dbReference>
<dbReference type="InterPro" id="IPR029787">
    <property type="entry name" value="Nucleotide_cyclase"/>
</dbReference>
<keyword evidence="22" id="KW-1185">Reference proteome</keyword>
<dbReference type="Gene3D" id="3.40.50.2300">
    <property type="match status" value="3"/>
</dbReference>
<comment type="similarity">
    <text evidence="15">Belongs to the adenylyl cyclase class-4/guanylyl cyclase family.</text>
</comment>
<dbReference type="EC" id="4.6.1.2" evidence="3 16"/>
<keyword evidence="14 16" id="KW-0141">cGMP biosynthesis</keyword>
<evidence type="ECO:0000256" key="3">
    <source>
        <dbReference type="ARBA" id="ARBA00012202"/>
    </source>
</evidence>
<evidence type="ECO:0000256" key="17">
    <source>
        <dbReference type="SAM" id="Phobius"/>
    </source>
</evidence>
<keyword evidence="12" id="KW-0325">Glycoprotein</keyword>
<evidence type="ECO:0000259" key="19">
    <source>
        <dbReference type="PROSITE" id="PS50011"/>
    </source>
</evidence>
<reference evidence="21" key="1">
    <citation type="submission" date="2022-11" db="UniProtKB">
        <authorList>
            <consortium name="EnsemblMetazoa"/>
        </authorList>
    </citation>
    <scope>IDENTIFICATION</scope>
</reference>
<evidence type="ECO:0000256" key="18">
    <source>
        <dbReference type="SAM" id="SignalP"/>
    </source>
</evidence>
<dbReference type="Proteomes" id="UP000887568">
    <property type="component" value="Unplaced"/>
</dbReference>
<dbReference type="SUPFAM" id="SSF53822">
    <property type="entry name" value="Periplasmic binding protein-like I"/>
    <property type="match status" value="1"/>
</dbReference>
<dbReference type="Gene3D" id="1.10.510.10">
    <property type="entry name" value="Transferase(Phosphotransferase) domain 1"/>
    <property type="match status" value="1"/>
</dbReference>
<keyword evidence="5 17" id="KW-0812">Transmembrane</keyword>
<dbReference type="PANTHER" id="PTHR11920:SF494">
    <property type="entry name" value="ATRIAL NATRIURETIC PEPTIDE RECEPTOR 2"/>
    <property type="match status" value="1"/>
</dbReference>
<dbReference type="RefSeq" id="XP_038058317.1">
    <property type="nucleotide sequence ID" value="XM_038202389.1"/>
</dbReference>
<dbReference type="OrthoDB" id="1890790at2759"/>
<accession>A0A914A3A4</accession>
<evidence type="ECO:0000256" key="11">
    <source>
        <dbReference type="ARBA" id="ARBA00023170"/>
    </source>
</evidence>
<dbReference type="EnsemblMetazoa" id="XM_038202389.1">
    <property type="protein sequence ID" value="XP_038058317.1"/>
    <property type="gene ID" value="LOC119729704"/>
</dbReference>
<comment type="subcellular location">
    <subcellularLocation>
        <location evidence="2">Cell membrane</location>
        <topology evidence="2">Single-pass type I membrane protein</topology>
    </subcellularLocation>
</comment>
<evidence type="ECO:0000256" key="2">
    <source>
        <dbReference type="ARBA" id="ARBA00004251"/>
    </source>
</evidence>
<protein>
    <recommendedName>
        <fullName evidence="3 16">Guanylate cyclase</fullName>
        <ecNumber evidence="3 16">4.6.1.2</ecNumber>
    </recommendedName>
</protein>
<keyword evidence="7" id="KW-0547">Nucleotide-binding</keyword>
<dbReference type="GO" id="GO:0004383">
    <property type="term" value="F:guanylate cyclase activity"/>
    <property type="evidence" value="ECO:0007669"/>
    <property type="project" value="UniProtKB-EC"/>
</dbReference>
<keyword evidence="6 18" id="KW-0732">Signal</keyword>
<dbReference type="InterPro" id="IPR018297">
    <property type="entry name" value="A/G_cyclase_CS"/>
</dbReference>
<feature type="domain" description="Protein kinase" evidence="19">
    <location>
        <begin position="492"/>
        <end position="785"/>
    </location>
</feature>
<keyword evidence="11" id="KW-0675">Receptor</keyword>
<feature type="transmembrane region" description="Helical" evidence="17">
    <location>
        <begin position="453"/>
        <end position="476"/>
    </location>
</feature>
<dbReference type="Pfam" id="PF00211">
    <property type="entry name" value="Guanylate_cyc"/>
    <property type="match status" value="1"/>
</dbReference>
<evidence type="ECO:0000256" key="16">
    <source>
        <dbReference type="RuleBase" id="RU003431"/>
    </source>
</evidence>
<dbReference type="GO" id="GO:0005886">
    <property type="term" value="C:plasma membrane"/>
    <property type="evidence" value="ECO:0007669"/>
    <property type="project" value="UniProtKB-SubCell"/>
</dbReference>
<evidence type="ECO:0000259" key="20">
    <source>
        <dbReference type="PROSITE" id="PS50125"/>
    </source>
</evidence>